<reference evidence="1" key="1">
    <citation type="submission" date="2016-08" db="EMBL/GenBank/DDBJ databases">
        <title>Complete Genome Seqeunce of Paenibacillus sp. nov. IHBB 9852 from high altitute lake of Indian trans-Himalayas.</title>
        <authorList>
            <person name="Kiran S."/>
            <person name="Swarnkar M.K."/>
            <person name="Rana A."/>
            <person name="Tewari R."/>
            <person name="Gulati A."/>
        </authorList>
    </citation>
    <scope>NUCLEOTIDE SEQUENCE [LARGE SCALE GENOMIC DNA]</scope>
    <source>
        <strain evidence="1">IHBB 9852</strain>
    </source>
</reference>
<evidence type="ECO:0000313" key="1">
    <source>
        <dbReference type="EMBL" id="ANY76184.1"/>
    </source>
</evidence>
<dbReference type="GeneID" id="48312235"/>
<dbReference type="EMBL" id="CP016809">
    <property type="protein sequence ID" value="ANY76184.1"/>
    <property type="molecule type" value="Genomic_DNA"/>
</dbReference>
<sequence length="74" mass="8593">MISELEELNLMIQTEADEILYEYGLMGVLHSFGKPFVSGSYFLNLMTWRDLDIYLSSDIMNEESFFELGKNISL</sequence>
<dbReference type="KEGG" id="pib:BBD41_28420"/>
<protein>
    <submittedName>
        <fullName evidence="1">Uncharacterized protein</fullName>
    </submittedName>
</protein>
<gene>
    <name evidence="1" type="ORF">BBD41_28420</name>
</gene>
<name>A0A1B2E893_9BACL</name>
<dbReference type="RefSeq" id="WP_099480150.1">
    <property type="nucleotide sequence ID" value="NZ_CP016809.1"/>
</dbReference>
<proteinExistence type="predicted"/>
<accession>A0A1B2E893</accession>
<dbReference type="AlphaFoldDB" id="A0A1B2E893"/>
<organism evidence="1">
    <name type="scientific">Paenibacillus ihbetae</name>
    <dbReference type="NCBI Taxonomy" id="1870820"/>
    <lineage>
        <taxon>Bacteria</taxon>
        <taxon>Bacillati</taxon>
        <taxon>Bacillota</taxon>
        <taxon>Bacilli</taxon>
        <taxon>Bacillales</taxon>
        <taxon>Paenibacillaceae</taxon>
        <taxon>Paenibacillus</taxon>
    </lineage>
</organism>